<comment type="subcellular location">
    <subcellularLocation>
        <location evidence="1">Membrane</location>
        <topology evidence="1">Multi-pass membrane protein</topology>
    </subcellularLocation>
</comment>
<feature type="transmembrane region" description="Helical" evidence="5">
    <location>
        <begin position="6"/>
        <end position="28"/>
    </location>
</feature>
<proteinExistence type="predicted"/>
<keyword evidence="4 5" id="KW-0472">Membrane</keyword>
<reference evidence="6 7" key="1">
    <citation type="submission" date="2020-08" db="EMBL/GenBank/DDBJ databases">
        <authorList>
            <person name="Koutsovoulos G."/>
            <person name="Danchin GJ E."/>
        </authorList>
    </citation>
    <scope>NUCLEOTIDE SEQUENCE [LARGE SCALE GENOMIC DNA]</scope>
</reference>
<evidence type="ECO:0000256" key="4">
    <source>
        <dbReference type="ARBA" id="ARBA00023136"/>
    </source>
</evidence>
<comment type="caution">
    <text evidence="6">The sequence shown here is derived from an EMBL/GenBank/DDBJ whole genome shotgun (WGS) entry which is preliminary data.</text>
</comment>
<keyword evidence="2 5" id="KW-0812">Transmembrane</keyword>
<dbReference type="InterPro" id="IPR019408">
    <property type="entry name" value="7TM_GPCR_serpentine_rcpt_Srab"/>
</dbReference>
<dbReference type="GO" id="GO:0016020">
    <property type="term" value="C:membrane"/>
    <property type="evidence" value="ECO:0007669"/>
    <property type="project" value="UniProtKB-SubCell"/>
</dbReference>
<feature type="transmembrane region" description="Helical" evidence="5">
    <location>
        <begin position="83"/>
        <end position="105"/>
    </location>
</feature>
<organism evidence="6 7">
    <name type="scientific">Meloidogyne enterolobii</name>
    <name type="common">Root-knot nematode worm</name>
    <name type="synonym">Meloidogyne mayaguensis</name>
    <dbReference type="NCBI Taxonomy" id="390850"/>
    <lineage>
        <taxon>Eukaryota</taxon>
        <taxon>Metazoa</taxon>
        <taxon>Ecdysozoa</taxon>
        <taxon>Nematoda</taxon>
        <taxon>Chromadorea</taxon>
        <taxon>Rhabditida</taxon>
        <taxon>Tylenchina</taxon>
        <taxon>Tylenchomorpha</taxon>
        <taxon>Tylenchoidea</taxon>
        <taxon>Meloidogynidae</taxon>
        <taxon>Meloidogyninae</taxon>
        <taxon>Meloidogyne</taxon>
    </lineage>
</organism>
<dbReference type="PANTHER" id="PTHR46561">
    <property type="entry name" value="SERPENTINE RECEPTOR, CLASS AB (CLASS A-LIKE)-RELATED"/>
    <property type="match status" value="1"/>
</dbReference>
<protein>
    <submittedName>
        <fullName evidence="6">Uncharacterized protein</fullName>
    </submittedName>
</protein>
<evidence type="ECO:0000313" key="6">
    <source>
        <dbReference type="EMBL" id="CAD2139610.1"/>
    </source>
</evidence>
<evidence type="ECO:0000313" key="7">
    <source>
        <dbReference type="Proteomes" id="UP000580250"/>
    </source>
</evidence>
<evidence type="ECO:0000256" key="2">
    <source>
        <dbReference type="ARBA" id="ARBA00022692"/>
    </source>
</evidence>
<feature type="transmembrane region" description="Helical" evidence="5">
    <location>
        <begin position="186"/>
        <end position="208"/>
    </location>
</feature>
<dbReference type="EMBL" id="CAJEWN010000023">
    <property type="protein sequence ID" value="CAD2139610.1"/>
    <property type="molecule type" value="Genomic_DNA"/>
</dbReference>
<dbReference type="Proteomes" id="UP000580250">
    <property type="component" value="Unassembled WGS sequence"/>
</dbReference>
<feature type="transmembrane region" description="Helical" evidence="5">
    <location>
        <begin position="220"/>
        <end position="245"/>
    </location>
</feature>
<dbReference type="Pfam" id="PF10292">
    <property type="entry name" value="7TM_GPCR_Srab"/>
    <property type="match status" value="1"/>
</dbReference>
<name>A0A6V7TZ77_MELEN</name>
<evidence type="ECO:0000256" key="1">
    <source>
        <dbReference type="ARBA" id="ARBA00004141"/>
    </source>
</evidence>
<evidence type="ECO:0000256" key="5">
    <source>
        <dbReference type="SAM" id="Phobius"/>
    </source>
</evidence>
<dbReference type="AlphaFoldDB" id="A0A6V7TZ77"/>
<dbReference type="PANTHER" id="PTHR46561:SF17">
    <property type="entry name" value="G_PROTEIN_RECEP_F1_2 DOMAIN-CONTAINING PROTEIN"/>
    <property type="match status" value="1"/>
</dbReference>
<accession>A0A6V7TZ77</accession>
<sequence>MSNVFVLYLIFALSHISSAFLNFIVIFTYINPCDCLIQVWLVYLILMPAYIYNAGSPLFHFAIMIERLLATVYVKIYEKKGKMFGVVSTIIVWSLTLIFGCFIYISTSMDTETFGHPMAYLTLTSKSNSQILLYTHSITIFLVLCIAVADYYLIYRNEKIKTIFSISSYSLSQSYQSKQNLLIMRIIFPLDFSYSFVFGLYSILSTFIRSKRSEYGQLKYIRAIDAINLLLFVHAIITLILYDYFLKKQNDLNKNFMKKIKKNISSEIYFKNLNSAWK</sequence>
<gene>
    <name evidence="6" type="ORF">MENT_LOCUS6238</name>
</gene>
<dbReference type="InterPro" id="IPR053286">
    <property type="entry name" value="Nematode_rcpt-like_srab"/>
</dbReference>
<evidence type="ECO:0000256" key="3">
    <source>
        <dbReference type="ARBA" id="ARBA00022989"/>
    </source>
</evidence>
<feature type="transmembrane region" description="Helical" evidence="5">
    <location>
        <begin position="131"/>
        <end position="154"/>
    </location>
</feature>
<keyword evidence="3 5" id="KW-1133">Transmembrane helix</keyword>